<organism evidence="2 3">
    <name type="scientific">Porites lobata</name>
    <dbReference type="NCBI Taxonomy" id="104759"/>
    <lineage>
        <taxon>Eukaryota</taxon>
        <taxon>Metazoa</taxon>
        <taxon>Cnidaria</taxon>
        <taxon>Anthozoa</taxon>
        <taxon>Hexacorallia</taxon>
        <taxon>Scleractinia</taxon>
        <taxon>Fungiina</taxon>
        <taxon>Poritidae</taxon>
        <taxon>Porites</taxon>
    </lineage>
</organism>
<sequence length="365" mass="41217">MHTDHTAGLTSSWNTYRIYCSDVTRELAIAKLGLRSELVVGLPLDEPVTIKLDEVGQEMMTVTLIDANHCPGSVMFVFEGYFGRILYTGDFRFCERFLTHSATKGKKFDILYLDNTYCDPKCAFPSRSSATMTIMEIIRNHPQHKVIIGLYSLGKEVLLRAIAVTCKMWIGVDATRMETLKLLQMPDVFTCDVDRTKIQVVKTREITKRNIQMWNSVEPTIAILPTCLYVGGQNPYENVPNVFVVPYSDHCSFEELRSPEMSDNYAMQNCLAGNISEGKSRIGLDDACDMEKKNSGVERNIAVPASRRQESDSVLRAEVENGIENNDFEPDQDTKGDSSRLESDTVSKIEVENVCKDNNFDRPRC</sequence>
<dbReference type="Gene3D" id="3.40.50.12650">
    <property type="match status" value="1"/>
</dbReference>
<dbReference type="InterPro" id="IPR036866">
    <property type="entry name" value="RibonucZ/Hydroxyglut_hydro"/>
</dbReference>
<protein>
    <submittedName>
        <fullName evidence="2">Uncharacterized protein</fullName>
    </submittedName>
</protein>
<name>A0ABN8N5A2_9CNID</name>
<reference evidence="2 3" key="1">
    <citation type="submission" date="2022-05" db="EMBL/GenBank/DDBJ databases">
        <authorList>
            <consortium name="Genoscope - CEA"/>
            <person name="William W."/>
        </authorList>
    </citation>
    <scope>NUCLEOTIDE SEQUENCE [LARGE SCALE GENOMIC DNA]</scope>
</reference>
<gene>
    <name evidence="2" type="ORF">PLOB_00047941</name>
</gene>
<dbReference type="PANTHER" id="PTHR23240:SF26">
    <property type="entry name" value="5' EXONUCLEASE APOLLO"/>
    <property type="match status" value="1"/>
</dbReference>
<dbReference type="PANTHER" id="PTHR23240">
    <property type="entry name" value="DNA CROSS-LINK REPAIR PROTEIN PSO2/SNM1-RELATED"/>
    <property type="match status" value="1"/>
</dbReference>
<dbReference type="CDD" id="cd16273">
    <property type="entry name" value="SNM1A-1C-like_MBL-fold"/>
    <property type="match status" value="1"/>
</dbReference>
<dbReference type="Gene3D" id="3.60.15.10">
    <property type="entry name" value="Ribonuclease Z/Hydroxyacylglutathione hydrolase-like"/>
    <property type="match status" value="1"/>
</dbReference>
<dbReference type="SUPFAM" id="SSF56281">
    <property type="entry name" value="Metallo-hydrolase/oxidoreductase"/>
    <property type="match status" value="1"/>
</dbReference>
<dbReference type="EMBL" id="CALNXK010000009">
    <property type="protein sequence ID" value="CAH3041820.1"/>
    <property type="molecule type" value="Genomic_DNA"/>
</dbReference>
<evidence type="ECO:0000313" key="2">
    <source>
        <dbReference type="EMBL" id="CAH3041820.1"/>
    </source>
</evidence>
<evidence type="ECO:0000313" key="3">
    <source>
        <dbReference type="Proteomes" id="UP001159405"/>
    </source>
</evidence>
<feature type="region of interest" description="Disordered" evidence="1">
    <location>
        <begin position="320"/>
        <end position="345"/>
    </location>
</feature>
<keyword evidence="3" id="KW-1185">Reference proteome</keyword>
<comment type="caution">
    <text evidence="2">The sequence shown here is derived from an EMBL/GenBank/DDBJ whole genome shotgun (WGS) entry which is preliminary data.</text>
</comment>
<proteinExistence type="predicted"/>
<feature type="compositionally biased region" description="Basic and acidic residues" evidence="1">
    <location>
        <begin position="332"/>
        <end position="345"/>
    </location>
</feature>
<evidence type="ECO:0000256" key="1">
    <source>
        <dbReference type="SAM" id="MobiDB-lite"/>
    </source>
</evidence>
<accession>A0ABN8N5A2</accession>
<dbReference type="Proteomes" id="UP001159405">
    <property type="component" value="Unassembled WGS sequence"/>
</dbReference>